<sequence length="210" mass="21676">MQSNQDVLAPLREATGEMHASLDAGLPLARPGASLADYADHLLALRPWLAEVGFALAHTGEAGLAPFAARIDDKLRALNADLADLAIAGRPLPPSANPAARDTDETLLAEASASIPGYGWGLVYVVEGSHLGGAVLHKRLRERLAPHPLRYLSGTGARGVGAGWSSTVAQLGEALGDADALSGARQGAVAAFQRLMLRFEWPAPAGAAAP</sequence>
<dbReference type="InterPro" id="IPR016084">
    <property type="entry name" value="Haem_Oase-like_multi-hlx"/>
</dbReference>
<protein>
    <submittedName>
        <fullName evidence="1">Biliverdin-producing heme oxygenase</fullName>
    </submittedName>
</protein>
<evidence type="ECO:0000313" key="1">
    <source>
        <dbReference type="EMBL" id="MEJ8858189.1"/>
    </source>
</evidence>
<accession>A0ABU8XEX6</accession>
<organism evidence="1 2">
    <name type="scientific">Variovorax robiniae</name>
    <dbReference type="NCBI Taxonomy" id="1836199"/>
    <lineage>
        <taxon>Bacteria</taxon>
        <taxon>Pseudomonadati</taxon>
        <taxon>Pseudomonadota</taxon>
        <taxon>Betaproteobacteria</taxon>
        <taxon>Burkholderiales</taxon>
        <taxon>Comamonadaceae</taxon>
        <taxon>Variovorax</taxon>
    </lineage>
</organism>
<dbReference type="CDD" id="cd19166">
    <property type="entry name" value="HemeO-bac"/>
    <property type="match status" value="1"/>
</dbReference>
<proteinExistence type="predicted"/>
<reference evidence="1 2" key="1">
    <citation type="submission" date="2024-03" db="EMBL/GenBank/DDBJ databases">
        <title>Novel species of the genus Variovorax.</title>
        <authorList>
            <person name="Liu Q."/>
            <person name="Xin Y.-H."/>
        </authorList>
    </citation>
    <scope>NUCLEOTIDE SEQUENCE [LARGE SCALE GENOMIC DNA]</scope>
    <source>
        <strain evidence="1 2">KACC 18901</strain>
    </source>
</reference>
<dbReference type="EMBL" id="JBBKZS010000015">
    <property type="protein sequence ID" value="MEJ8858189.1"/>
    <property type="molecule type" value="Genomic_DNA"/>
</dbReference>
<dbReference type="Proteomes" id="UP001367030">
    <property type="component" value="Unassembled WGS sequence"/>
</dbReference>
<dbReference type="Gene3D" id="1.20.910.10">
    <property type="entry name" value="Heme oxygenase-like"/>
    <property type="match status" value="1"/>
</dbReference>
<gene>
    <name evidence="1" type="ORF">WKW79_26720</name>
</gene>
<name>A0ABU8XEX6_9BURK</name>
<dbReference type="SUPFAM" id="SSF48613">
    <property type="entry name" value="Heme oxygenase-like"/>
    <property type="match status" value="1"/>
</dbReference>
<comment type="caution">
    <text evidence="1">The sequence shown here is derived from an EMBL/GenBank/DDBJ whole genome shotgun (WGS) entry which is preliminary data.</text>
</comment>
<evidence type="ECO:0000313" key="2">
    <source>
        <dbReference type="Proteomes" id="UP001367030"/>
    </source>
</evidence>
<keyword evidence="2" id="KW-1185">Reference proteome</keyword>
<dbReference type="RefSeq" id="WP_340338254.1">
    <property type="nucleotide sequence ID" value="NZ_JBBKZS010000015.1"/>
</dbReference>